<keyword evidence="2" id="KW-0812">Transmembrane</keyword>
<evidence type="ECO:0000313" key="3">
    <source>
        <dbReference type="EMBL" id="GAA4841364.1"/>
    </source>
</evidence>
<dbReference type="Proteomes" id="UP001501752">
    <property type="component" value="Unassembled WGS sequence"/>
</dbReference>
<name>A0ABP9DF42_9ACTN</name>
<feature type="region of interest" description="Disordered" evidence="1">
    <location>
        <begin position="174"/>
        <end position="197"/>
    </location>
</feature>
<proteinExistence type="predicted"/>
<organism evidence="3 4">
    <name type="scientific">Kitasatospora terrestris</name>
    <dbReference type="NCBI Taxonomy" id="258051"/>
    <lineage>
        <taxon>Bacteria</taxon>
        <taxon>Bacillati</taxon>
        <taxon>Actinomycetota</taxon>
        <taxon>Actinomycetes</taxon>
        <taxon>Kitasatosporales</taxon>
        <taxon>Streptomycetaceae</taxon>
        <taxon>Kitasatospora</taxon>
    </lineage>
</organism>
<evidence type="ECO:0000256" key="2">
    <source>
        <dbReference type="SAM" id="Phobius"/>
    </source>
</evidence>
<dbReference type="EMBL" id="BAABIS010000001">
    <property type="protein sequence ID" value="GAA4841364.1"/>
    <property type="molecule type" value="Genomic_DNA"/>
</dbReference>
<accession>A0ABP9DF42</accession>
<gene>
    <name evidence="3" type="ORF">GCM10023235_16280</name>
</gene>
<sequence>MIGGPVRRRQVLIGSGFGAAALLGAGTGVRWWREREFRLQSAARDAEVKVETDLAPVKRLMPQLGPVVSAHWTLWSSALPGDRLPMGPIDAYFHGFVQVAAGQVARLLDGHGTAATALPRVSKLLEPFVPAGGSWVRSEELDRRLLTARGSELFFDRGADLVYVSAHNLFDPDMEHVGTGPDGKATTTPPSQYPVQP</sequence>
<reference evidence="4" key="1">
    <citation type="journal article" date="2019" name="Int. J. Syst. Evol. Microbiol.">
        <title>The Global Catalogue of Microorganisms (GCM) 10K type strain sequencing project: providing services to taxonomists for standard genome sequencing and annotation.</title>
        <authorList>
            <consortium name="The Broad Institute Genomics Platform"/>
            <consortium name="The Broad Institute Genome Sequencing Center for Infectious Disease"/>
            <person name="Wu L."/>
            <person name="Ma J."/>
        </authorList>
    </citation>
    <scope>NUCLEOTIDE SEQUENCE [LARGE SCALE GENOMIC DNA]</scope>
    <source>
        <strain evidence="4">JCM 13006</strain>
    </source>
</reference>
<keyword evidence="2" id="KW-1133">Transmembrane helix</keyword>
<feature type="compositionally biased region" description="Polar residues" evidence="1">
    <location>
        <begin position="185"/>
        <end position="197"/>
    </location>
</feature>
<evidence type="ECO:0000256" key="1">
    <source>
        <dbReference type="SAM" id="MobiDB-lite"/>
    </source>
</evidence>
<protein>
    <submittedName>
        <fullName evidence="3">Uncharacterized protein</fullName>
    </submittedName>
</protein>
<keyword evidence="2" id="KW-0472">Membrane</keyword>
<evidence type="ECO:0000313" key="4">
    <source>
        <dbReference type="Proteomes" id="UP001501752"/>
    </source>
</evidence>
<keyword evidence="4" id="KW-1185">Reference proteome</keyword>
<comment type="caution">
    <text evidence="3">The sequence shown here is derived from an EMBL/GenBank/DDBJ whole genome shotgun (WGS) entry which is preliminary data.</text>
</comment>
<feature type="transmembrane region" description="Helical" evidence="2">
    <location>
        <begin position="12"/>
        <end position="32"/>
    </location>
</feature>